<keyword evidence="2 5" id="KW-0238">DNA-binding</keyword>
<dbReference type="Pfam" id="PF14525">
    <property type="entry name" value="AraC_binding_2"/>
    <property type="match status" value="1"/>
</dbReference>
<dbReference type="Gene3D" id="1.10.10.60">
    <property type="entry name" value="Homeodomain-like"/>
    <property type="match status" value="1"/>
</dbReference>
<evidence type="ECO:0000259" key="4">
    <source>
        <dbReference type="PROSITE" id="PS01124"/>
    </source>
</evidence>
<reference evidence="5 6" key="1">
    <citation type="submission" date="2016-10" db="EMBL/GenBank/DDBJ databases">
        <authorList>
            <person name="de Groot N.N."/>
        </authorList>
    </citation>
    <scope>NUCLEOTIDE SEQUENCE [LARGE SCALE GENOMIC DNA]</scope>
    <source>
        <strain evidence="5 6">DSM 15893</strain>
    </source>
</reference>
<evidence type="ECO:0000313" key="6">
    <source>
        <dbReference type="Proteomes" id="UP000182692"/>
    </source>
</evidence>
<dbReference type="GO" id="GO:0003700">
    <property type="term" value="F:DNA-binding transcription factor activity"/>
    <property type="evidence" value="ECO:0007669"/>
    <property type="project" value="InterPro"/>
</dbReference>
<evidence type="ECO:0000256" key="2">
    <source>
        <dbReference type="ARBA" id="ARBA00023125"/>
    </source>
</evidence>
<dbReference type="STRING" id="1121869.SAMN03084138_03577"/>
<protein>
    <submittedName>
        <fullName evidence="5">AraC-type DNA-binding protein</fullName>
    </submittedName>
</protein>
<dbReference type="Pfam" id="PF12833">
    <property type="entry name" value="HTH_18"/>
    <property type="match status" value="1"/>
</dbReference>
<keyword evidence="1" id="KW-0805">Transcription regulation</keyword>
<gene>
    <name evidence="5" type="ORF">SAMN03084138_03577</name>
</gene>
<dbReference type="Proteomes" id="UP000182692">
    <property type="component" value="Unassembled WGS sequence"/>
</dbReference>
<dbReference type="AlphaFoldDB" id="A0A1I5UF26"/>
<dbReference type="PANTHER" id="PTHR43280:SF31">
    <property type="entry name" value="TRANSCRIPTIONAL REGULATORY PROTEIN"/>
    <property type="match status" value="1"/>
</dbReference>
<dbReference type="RefSeq" id="WP_074928007.1">
    <property type="nucleotide sequence ID" value="NZ_FOWR01000031.1"/>
</dbReference>
<dbReference type="InterPro" id="IPR018060">
    <property type="entry name" value="HTH_AraC"/>
</dbReference>
<dbReference type="PRINTS" id="PR00032">
    <property type="entry name" value="HTHARAC"/>
</dbReference>
<organism evidence="5 6">
    <name type="scientific">Enterovibrio norvegicus DSM 15893</name>
    <dbReference type="NCBI Taxonomy" id="1121869"/>
    <lineage>
        <taxon>Bacteria</taxon>
        <taxon>Pseudomonadati</taxon>
        <taxon>Pseudomonadota</taxon>
        <taxon>Gammaproteobacteria</taxon>
        <taxon>Vibrionales</taxon>
        <taxon>Vibrionaceae</taxon>
        <taxon>Enterovibrio</taxon>
    </lineage>
</organism>
<dbReference type="InterPro" id="IPR018062">
    <property type="entry name" value="HTH_AraC-typ_CS"/>
</dbReference>
<dbReference type="EMBL" id="FOWR01000031">
    <property type="protein sequence ID" value="SFP93852.1"/>
    <property type="molecule type" value="Genomic_DNA"/>
</dbReference>
<dbReference type="SMART" id="SM00342">
    <property type="entry name" value="HTH_ARAC"/>
    <property type="match status" value="1"/>
</dbReference>
<evidence type="ECO:0000313" key="5">
    <source>
        <dbReference type="EMBL" id="SFP93852.1"/>
    </source>
</evidence>
<dbReference type="PANTHER" id="PTHR43280">
    <property type="entry name" value="ARAC-FAMILY TRANSCRIPTIONAL REGULATOR"/>
    <property type="match status" value="1"/>
</dbReference>
<dbReference type="PROSITE" id="PS00041">
    <property type="entry name" value="HTH_ARAC_FAMILY_1"/>
    <property type="match status" value="1"/>
</dbReference>
<dbReference type="SUPFAM" id="SSF46689">
    <property type="entry name" value="Homeodomain-like"/>
    <property type="match status" value="1"/>
</dbReference>
<dbReference type="GeneID" id="35874130"/>
<sequence>MSSTFKQCTYDTAPCHRSEKFAFWRESVCDAYVHLGCETLSQKDFWGRIELSRHDLVDISFVSGSKHKVLRRTQDIGRSYDSDFLVSIQLNKRSVIEQHGRSAPLSPFDFALYSSTDPYSIDLEEDFKQLVIKLPKKALLSRLPDANMLTAIPVVGASELGGLVANTALGISSLINTQASDCKVLLQETLIDLIATSLAPLRGSRVELSQPEQQLLIRAKSYILAHLQDAQLNRESISSNLGLSVRRLSEVFAKNGETICSFVKESRMQRIASDLTDERFARAGVSEIALKWGMNNLQHFSRSFRDQFGCTPRDYRKDATLFKH</sequence>
<feature type="domain" description="HTH araC/xylS-type" evidence="4">
    <location>
        <begin position="217"/>
        <end position="318"/>
    </location>
</feature>
<evidence type="ECO:0000256" key="1">
    <source>
        <dbReference type="ARBA" id="ARBA00023015"/>
    </source>
</evidence>
<keyword evidence="3" id="KW-0804">Transcription</keyword>
<name>A0A1I5UF26_9GAMM</name>
<dbReference type="InterPro" id="IPR035418">
    <property type="entry name" value="AraC-bd_2"/>
</dbReference>
<accession>A0A1I5UF26</accession>
<dbReference type="InterPro" id="IPR020449">
    <property type="entry name" value="Tscrpt_reg_AraC-type_HTH"/>
</dbReference>
<dbReference type="InterPro" id="IPR009057">
    <property type="entry name" value="Homeodomain-like_sf"/>
</dbReference>
<proteinExistence type="predicted"/>
<dbReference type="PROSITE" id="PS01124">
    <property type="entry name" value="HTH_ARAC_FAMILY_2"/>
    <property type="match status" value="1"/>
</dbReference>
<dbReference type="OrthoDB" id="5582699at2"/>
<dbReference type="GO" id="GO:0043565">
    <property type="term" value="F:sequence-specific DNA binding"/>
    <property type="evidence" value="ECO:0007669"/>
    <property type="project" value="InterPro"/>
</dbReference>
<evidence type="ECO:0000256" key="3">
    <source>
        <dbReference type="ARBA" id="ARBA00023163"/>
    </source>
</evidence>